<evidence type="ECO:0000313" key="3">
    <source>
        <dbReference type="Proteomes" id="UP000001692"/>
    </source>
</evidence>
<evidence type="ECO:0008006" key="4">
    <source>
        <dbReference type="Google" id="ProtNLM"/>
    </source>
</evidence>
<gene>
    <name evidence="2" type="ordered locus">RALTA_A2643</name>
</gene>
<sequence length="247" mass="26868">MHCGSPTARARTPPVSWGMNRRTAPDPTRLREEIAQAAARMIAEDGADYATAKRKAARQVLGEQRVPGEWLPDNEQVEAEVRAYQALFHADSQPRVLALLRRLAVMAMQDLAPFRPYLVGAVLNGTATEHSDIYLQCFCDSAKDAALHLINAGVDFETSESRHFGGRGEVETLSFLWKGQWPDRRETRLLAGEVRAELGAPVGIHIALYDAVDERGAVRTDASGRAARADVQAVQALLDAADAAGNA</sequence>
<dbReference type="KEGG" id="cti:RALTA_A2643"/>
<dbReference type="HOGENOM" id="CLU_086367_0_0_4"/>
<keyword evidence="3" id="KW-1185">Reference proteome</keyword>
<organism evidence="2 3">
    <name type="scientific">Cupriavidus taiwanensis (strain DSM 17343 / BCRC 17206 / CCUG 44338 / CIP 107171 / LMG 19424 / R1)</name>
    <name type="common">Ralstonia taiwanensis (strain LMG 19424)</name>
    <dbReference type="NCBI Taxonomy" id="977880"/>
    <lineage>
        <taxon>Bacteria</taxon>
        <taxon>Pseudomonadati</taxon>
        <taxon>Pseudomonadota</taxon>
        <taxon>Betaproteobacteria</taxon>
        <taxon>Burkholderiales</taxon>
        <taxon>Burkholderiaceae</taxon>
        <taxon>Cupriavidus</taxon>
    </lineage>
</organism>
<dbReference type="eggNOG" id="COG2413">
    <property type="taxonomic scope" value="Bacteria"/>
</dbReference>
<protein>
    <recommendedName>
        <fullName evidence="4">UDP-N-acetylmuramate--alanine ligase</fullName>
    </recommendedName>
</protein>
<dbReference type="AlphaFoldDB" id="B3R6T8"/>
<name>B3R6T8_CUPTR</name>
<evidence type="ECO:0000313" key="2">
    <source>
        <dbReference type="EMBL" id="CAQ70574.1"/>
    </source>
</evidence>
<evidence type="ECO:0000256" key="1">
    <source>
        <dbReference type="SAM" id="MobiDB-lite"/>
    </source>
</evidence>
<dbReference type="Proteomes" id="UP000001692">
    <property type="component" value="Chromosome 1"/>
</dbReference>
<reference evidence="2 3" key="1">
    <citation type="journal article" date="2008" name="Genome Res.">
        <title>Genome sequence of the beta-rhizobium Cupriavidus taiwanensis and comparative genomics of rhizobia.</title>
        <authorList>
            <person name="Amadou C."/>
            <person name="Pascal G."/>
            <person name="Mangenot S."/>
            <person name="Glew M."/>
            <person name="Bontemps C."/>
            <person name="Capela D."/>
            <person name="Carrere S."/>
            <person name="Cruveiller S."/>
            <person name="Dossat C."/>
            <person name="Lajus A."/>
            <person name="Marchetti M."/>
            <person name="Poinsot V."/>
            <person name="Rouy Z."/>
            <person name="Servin B."/>
            <person name="Saad M."/>
            <person name="Schenowitz C."/>
            <person name="Barbe V."/>
            <person name="Batut J."/>
            <person name="Medigue C."/>
            <person name="Masson-Boivin C."/>
        </authorList>
    </citation>
    <scope>NUCLEOTIDE SEQUENCE [LARGE SCALE GENOMIC DNA]</scope>
    <source>
        <strain evidence="3">DSM 17343 / BCRC 17206 / CCUG 44338 / CIP 107171 / LMG 19424 / R1</strain>
    </source>
</reference>
<dbReference type="EMBL" id="CU633749">
    <property type="protein sequence ID" value="CAQ70574.1"/>
    <property type="molecule type" value="Genomic_DNA"/>
</dbReference>
<feature type="region of interest" description="Disordered" evidence="1">
    <location>
        <begin position="1"/>
        <end position="26"/>
    </location>
</feature>
<accession>B3R6T8</accession>
<proteinExistence type="predicted"/>